<gene>
    <name evidence="2" type="ORF">HU830_08180</name>
</gene>
<evidence type="ECO:0000313" key="2">
    <source>
        <dbReference type="EMBL" id="NVY97097.1"/>
    </source>
</evidence>
<name>A0A850R8B9_9LACO</name>
<keyword evidence="3" id="KW-1185">Reference proteome</keyword>
<keyword evidence="1" id="KW-0812">Transmembrane</keyword>
<organism evidence="2 3">
    <name type="scientific">Bombilactobacillus apium</name>
    <dbReference type="NCBI Taxonomy" id="2675299"/>
    <lineage>
        <taxon>Bacteria</taxon>
        <taxon>Bacillati</taxon>
        <taxon>Bacillota</taxon>
        <taxon>Bacilli</taxon>
        <taxon>Lactobacillales</taxon>
        <taxon>Lactobacillaceae</taxon>
        <taxon>Bombilactobacillus</taxon>
    </lineage>
</organism>
<dbReference type="Proteomes" id="UP000563523">
    <property type="component" value="Unassembled WGS sequence"/>
</dbReference>
<proteinExistence type="predicted"/>
<accession>A0A850R8B9</accession>
<sequence>MFKKVKAILLLDSMLGFFLTLQTLTLIPLTVVPTQQKLRQVQVRTELKVALWQKLQLPQLQSIRLNSKLYYFKQRGSIFEISQGQNHLEYDSQGQKFRFSPQ</sequence>
<comment type="caution">
    <text evidence="2">The sequence shown here is derived from an EMBL/GenBank/DDBJ whole genome shotgun (WGS) entry which is preliminary data.</text>
</comment>
<protein>
    <submittedName>
        <fullName evidence="2">Uncharacterized protein</fullName>
    </submittedName>
</protein>
<keyword evidence="1" id="KW-1133">Transmembrane helix</keyword>
<evidence type="ECO:0000256" key="1">
    <source>
        <dbReference type="SAM" id="Phobius"/>
    </source>
</evidence>
<dbReference type="AlphaFoldDB" id="A0A850R8B9"/>
<feature type="transmembrane region" description="Helical" evidence="1">
    <location>
        <begin position="7"/>
        <end position="31"/>
    </location>
</feature>
<keyword evidence="1" id="KW-0472">Membrane</keyword>
<dbReference type="RefSeq" id="WP_176943261.1">
    <property type="nucleotide sequence ID" value="NZ_JABZEC010000008.1"/>
</dbReference>
<dbReference type="EMBL" id="JABZEC010000008">
    <property type="protein sequence ID" value="NVY97097.1"/>
    <property type="molecule type" value="Genomic_DNA"/>
</dbReference>
<reference evidence="2 3" key="1">
    <citation type="submission" date="2020-06" db="EMBL/GenBank/DDBJ databases">
        <authorList>
            <person name="Kang J."/>
        </authorList>
    </citation>
    <scope>NUCLEOTIDE SEQUENCE [LARGE SCALE GENOMIC DNA]</scope>
    <source>
        <strain evidence="2 3">DCY120</strain>
    </source>
</reference>
<evidence type="ECO:0000313" key="3">
    <source>
        <dbReference type="Proteomes" id="UP000563523"/>
    </source>
</evidence>